<dbReference type="AlphaFoldDB" id="A0A2N9FZM8"/>
<accession>A0A2N9FZM8</accession>
<dbReference type="Gene3D" id="3.40.50.1100">
    <property type="match status" value="1"/>
</dbReference>
<dbReference type="SUPFAM" id="SSF53686">
    <property type="entry name" value="Tryptophan synthase beta subunit-like PLP-dependent enzymes"/>
    <property type="match status" value="1"/>
</dbReference>
<evidence type="ECO:0008006" key="2">
    <source>
        <dbReference type="Google" id="ProtNLM"/>
    </source>
</evidence>
<gene>
    <name evidence="1" type="ORF">FSB_LOCUS20156</name>
</gene>
<dbReference type="PANTHER" id="PTHR10314">
    <property type="entry name" value="CYSTATHIONINE BETA-SYNTHASE"/>
    <property type="match status" value="1"/>
</dbReference>
<proteinExistence type="predicted"/>
<dbReference type="EMBL" id="OIVN01001294">
    <property type="protein sequence ID" value="SPC92274.1"/>
    <property type="molecule type" value="Genomic_DNA"/>
</dbReference>
<evidence type="ECO:0000313" key="1">
    <source>
        <dbReference type="EMBL" id="SPC92274.1"/>
    </source>
</evidence>
<organism evidence="1">
    <name type="scientific">Fagus sylvatica</name>
    <name type="common">Beechnut</name>
    <dbReference type="NCBI Taxonomy" id="28930"/>
    <lineage>
        <taxon>Eukaryota</taxon>
        <taxon>Viridiplantae</taxon>
        <taxon>Streptophyta</taxon>
        <taxon>Embryophyta</taxon>
        <taxon>Tracheophyta</taxon>
        <taxon>Spermatophyta</taxon>
        <taxon>Magnoliopsida</taxon>
        <taxon>eudicotyledons</taxon>
        <taxon>Gunneridae</taxon>
        <taxon>Pentapetalae</taxon>
        <taxon>rosids</taxon>
        <taxon>fabids</taxon>
        <taxon>Fagales</taxon>
        <taxon>Fagaceae</taxon>
        <taxon>Fagus</taxon>
    </lineage>
</organism>
<name>A0A2N9FZM8_FAGSY</name>
<sequence>MNFLSLTPDILVTLHVSSEEAIETAKLLALKESLLGGISSAGAAAAAIKLSRRQENDGKLIVVGAFFNFYRTSATLSYLVCCRLIWSGLCIRFL</sequence>
<reference evidence="1" key="1">
    <citation type="submission" date="2018-02" db="EMBL/GenBank/DDBJ databases">
        <authorList>
            <person name="Cohen D.B."/>
            <person name="Kent A.D."/>
        </authorList>
    </citation>
    <scope>NUCLEOTIDE SEQUENCE</scope>
</reference>
<dbReference type="InterPro" id="IPR050214">
    <property type="entry name" value="Cys_Synth/Cystath_Beta-Synth"/>
</dbReference>
<dbReference type="InterPro" id="IPR036052">
    <property type="entry name" value="TrpB-like_PALP_sf"/>
</dbReference>
<protein>
    <recommendedName>
        <fullName evidence="2">Tryptophan synthase beta chain-like PALP domain-containing protein</fullName>
    </recommendedName>
</protein>